<accession>A0A9P6RP21</accession>
<feature type="compositionally biased region" description="Polar residues" evidence="1">
    <location>
        <begin position="260"/>
        <end position="272"/>
    </location>
</feature>
<dbReference type="AlphaFoldDB" id="A0A9P6RP21"/>
<dbReference type="Proteomes" id="UP000738325">
    <property type="component" value="Unassembled WGS sequence"/>
</dbReference>
<feature type="transmembrane region" description="Helical" evidence="2">
    <location>
        <begin position="52"/>
        <end position="72"/>
    </location>
</feature>
<evidence type="ECO:0000313" key="4">
    <source>
        <dbReference type="Proteomes" id="UP000738325"/>
    </source>
</evidence>
<proteinExistence type="predicted"/>
<organism evidence="3 4">
    <name type="scientific">Dissophora globulifera</name>
    <dbReference type="NCBI Taxonomy" id="979702"/>
    <lineage>
        <taxon>Eukaryota</taxon>
        <taxon>Fungi</taxon>
        <taxon>Fungi incertae sedis</taxon>
        <taxon>Mucoromycota</taxon>
        <taxon>Mortierellomycotina</taxon>
        <taxon>Mortierellomycetes</taxon>
        <taxon>Mortierellales</taxon>
        <taxon>Mortierellaceae</taxon>
        <taxon>Dissophora</taxon>
    </lineage>
</organism>
<evidence type="ECO:0000313" key="3">
    <source>
        <dbReference type="EMBL" id="KAG0321758.1"/>
    </source>
</evidence>
<feature type="transmembrane region" description="Helical" evidence="2">
    <location>
        <begin position="167"/>
        <end position="187"/>
    </location>
</feature>
<keyword evidence="4" id="KW-1185">Reference proteome</keyword>
<feature type="transmembrane region" description="Helical" evidence="2">
    <location>
        <begin position="208"/>
        <end position="228"/>
    </location>
</feature>
<dbReference type="PANTHER" id="PTHR38848">
    <property type="entry name" value="G-PROTEIN COUPLED RECEPTORS FAMILY 3 PROFILE DOMAIN-CONTAINING PROTEIN"/>
    <property type="match status" value="1"/>
</dbReference>
<keyword evidence="2" id="KW-1133">Transmembrane helix</keyword>
<dbReference type="PANTHER" id="PTHR38848:SF3">
    <property type="entry name" value="G-PROTEIN COUPLED RECEPTORS FAMILY 3 PROFILE DOMAIN-CONTAINING PROTEIN"/>
    <property type="match status" value="1"/>
</dbReference>
<comment type="caution">
    <text evidence="3">The sequence shown here is derived from an EMBL/GenBank/DDBJ whole genome shotgun (WGS) entry which is preliminary data.</text>
</comment>
<sequence>MDKFDDPTGMYTPDASESVSLFISLSCVSVMSLLSGRKTAGTKFGTVNYPRALVIGLYIVSWLFSLVAAMLVQTNNYNIISCRLSILACILLYALSKVLIYLFLIERVHIVTAIGVTRWSCTLFKFNMVMLLPYLGCFILAVIYRVAILADDGQCKIGLLKQAGIPLIAYDILVSSWYTVLFLRALISSTSMLQGPTKSKLREVARRTLMGSILALLLSCANISTLVYFNGHERGLICLASCTMDVTLNAITIHWVTSRSGSSSERGNTNRSPRGVGDSGQYAMQETDKVSHLRSHISVSIESYVEEYHQLHFGNPSNITDPR</sequence>
<dbReference type="EMBL" id="JAAAIP010000231">
    <property type="protein sequence ID" value="KAG0321758.1"/>
    <property type="molecule type" value="Genomic_DNA"/>
</dbReference>
<evidence type="ECO:0008006" key="5">
    <source>
        <dbReference type="Google" id="ProtNLM"/>
    </source>
</evidence>
<feature type="transmembrane region" description="Helical" evidence="2">
    <location>
        <begin position="84"/>
        <end position="105"/>
    </location>
</feature>
<gene>
    <name evidence="3" type="ORF">BGZ99_003692</name>
</gene>
<evidence type="ECO:0000256" key="2">
    <source>
        <dbReference type="SAM" id="Phobius"/>
    </source>
</evidence>
<feature type="transmembrane region" description="Helical" evidence="2">
    <location>
        <begin position="126"/>
        <end position="147"/>
    </location>
</feature>
<protein>
    <recommendedName>
        <fullName evidence="5">Transmembrane protein</fullName>
    </recommendedName>
</protein>
<name>A0A9P6RP21_9FUNG</name>
<keyword evidence="2" id="KW-0812">Transmembrane</keyword>
<feature type="transmembrane region" description="Helical" evidence="2">
    <location>
        <begin position="20"/>
        <end position="40"/>
    </location>
</feature>
<feature type="region of interest" description="Disordered" evidence="1">
    <location>
        <begin position="260"/>
        <end position="282"/>
    </location>
</feature>
<dbReference type="OrthoDB" id="3210850at2759"/>
<reference evidence="3" key="1">
    <citation type="journal article" date="2020" name="Fungal Divers.">
        <title>Resolving the Mortierellaceae phylogeny through synthesis of multi-gene phylogenetics and phylogenomics.</title>
        <authorList>
            <person name="Vandepol N."/>
            <person name="Liber J."/>
            <person name="Desiro A."/>
            <person name="Na H."/>
            <person name="Kennedy M."/>
            <person name="Barry K."/>
            <person name="Grigoriev I.V."/>
            <person name="Miller A.N."/>
            <person name="O'Donnell K."/>
            <person name="Stajich J.E."/>
            <person name="Bonito G."/>
        </authorList>
    </citation>
    <scope>NUCLEOTIDE SEQUENCE</scope>
    <source>
        <strain evidence="3">REB-010B</strain>
    </source>
</reference>
<keyword evidence="2" id="KW-0472">Membrane</keyword>
<evidence type="ECO:0000256" key="1">
    <source>
        <dbReference type="SAM" id="MobiDB-lite"/>
    </source>
</evidence>